<dbReference type="InterPro" id="IPR036318">
    <property type="entry name" value="FAD-bd_PCMH-like_sf"/>
</dbReference>
<dbReference type="Pfam" id="PF00941">
    <property type="entry name" value="FAD_binding_5"/>
    <property type="match status" value="1"/>
</dbReference>
<name>A0A2T2X3S9_9FIRM</name>
<dbReference type="InterPro" id="IPR051312">
    <property type="entry name" value="Diverse_Substr_Oxidored"/>
</dbReference>
<dbReference type="Proteomes" id="UP000242699">
    <property type="component" value="Unassembled WGS sequence"/>
</dbReference>
<proteinExistence type="predicted"/>
<keyword evidence="2" id="KW-0560">Oxidoreductase</keyword>
<evidence type="ECO:0000259" key="3">
    <source>
        <dbReference type="PROSITE" id="PS51387"/>
    </source>
</evidence>
<gene>
    <name evidence="4" type="ORF">C7B43_09010</name>
</gene>
<keyword evidence="1" id="KW-0285">Flavoprotein</keyword>
<dbReference type="SMART" id="SM01092">
    <property type="entry name" value="CO_deh_flav_C"/>
    <property type="match status" value="1"/>
</dbReference>
<comment type="caution">
    <text evidence="4">The sequence shown here is derived from an EMBL/GenBank/DDBJ whole genome shotgun (WGS) entry which is preliminary data.</text>
</comment>
<dbReference type="InterPro" id="IPR036683">
    <property type="entry name" value="CO_DH_flav_C_dom_sf"/>
</dbReference>
<dbReference type="InterPro" id="IPR016166">
    <property type="entry name" value="FAD-bd_PCMH"/>
</dbReference>
<accession>A0A2T2X3S9</accession>
<protein>
    <recommendedName>
        <fullName evidence="3">FAD-binding PCMH-type domain-containing protein</fullName>
    </recommendedName>
</protein>
<evidence type="ECO:0000313" key="4">
    <source>
        <dbReference type="EMBL" id="PSR29137.1"/>
    </source>
</evidence>
<dbReference type="AlphaFoldDB" id="A0A2T2X3S9"/>
<feature type="domain" description="FAD-binding PCMH-type" evidence="3">
    <location>
        <begin position="1"/>
        <end position="215"/>
    </location>
</feature>
<dbReference type="GO" id="GO:0071949">
    <property type="term" value="F:FAD binding"/>
    <property type="evidence" value="ECO:0007669"/>
    <property type="project" value="InterPro"/>
</dbReference>
<dbReference type="PROSITE" id="PS51387">
    <property type="entry name" value="FAD_PCMH"/>
    <property type="match status" value="1"/>
</dbReference>
<dbReference type="PANTHER" id="PTHR42659">
    <property type="entry name" value="XANTHINE DEHYDROGENASE SUBUNIT C-RELATED"/>
    <property type="match status" value="1"/>
</dbReference>
<evidence type="ECO:0000256" key="2">
    <source>
        <dbReference type="ARBA" id="ARBA00023002"/>
    </source>
</evidence>
<dbReference type="Gene3D" id="3.30.390.50">
    <property type="entry name" value="CO dehydrogenase flavoprotein, C-terminal domain"/>
    <property type="match status" value="1"/>
</dbReference>
<dbReference type="InterPro" id="IPR016169">
    <property type="entry name" value="FAD-bd_PCMH_sub2"/>
</dbReference>
<dbReference type="Gene3D" id="3.30.465.10">
    <property type="match status" value="2"/>
</dbReference>
<evidence type="ECO:0000256" key="1">
    <source>
        <dbReference type="ARBA" id="ARBA00022630"/>
    </source>
</evidence>
<evidence type="ECO:0000313" key="5">
    <source>
        <dbReference type="Proteomes" id="UP000242699"/>
    </source>
</evidence>
<dbReference type="PANTHER" id="PTHR42659:SF9">
    <property type="entry name" value="XANTHINE DEHYDROGENASE FAD-BINDING SUBUNIT XDHB-RELATED"/>
    <property type="match status" value="1"/>
</dbReference>
<dbReference type="SUPFAM" id="SSF55447">
    <property type="entry name" value="CO dehydrogenase flavoprotein C-terminal domain-like"/>
    <property type="match status" value="1"/>
</dbReference>
<dbReference type="InterPro" id="IPR005107">
    <property type="entry name" value="CO_DH_flav_C"/>
</dbReference>
<dbReference type="GO" id="GO:0016491">
    <property type="term" value="F:oxidoreductase activity"/>
    <property type="evidence" value="ECO:0007669"/>
    <property type="project" value="UniProtKB-KW"/>
</dbReference>
<sequence>MTLHTRLVQPSTAEDVTRLLGEPESKIFGGGTDLVPNRTWGLDTSGTWVQLRAVPEATMISLDEEGQWSIGAAVTLKAILEHPKLPGLYPLLADAIMAVATPEIRNQATIGGNLCLDTRCRFRNQPPIWRLGLEPCFKSGGSHCYAAPASSQCVAILSSDTAPAFIALGARLKVHSRSNSRWIEALELYTGDGDRHLTLAPGEWIETIRLPSRPPLGVFDKWRIRKSIDFPEVNVAISVAPGENSREMRMVLGAVAPGPIRLREAERLLAQGPWDQDRLVLAAHTVTGAIHPYDNGQMGVVGRKRAAEHILYRALGKLRNMMGEKGVSA</sequence>
<dbReference type="SUPFAM" id="SSF56176">
    <property type="entry name" value="FAD-binding/transporter-associated domain-like"/>
    <property type="match status" value="1"/>
</dbReference>
<dbReference type="EMBL" id="PXYT01000017">
    <property type="protein sequence ID" value="PSR29137.1"/>
    <property type="molecule type" value="Genomic_DNA"/>
</dbReference>
<dbReference type="Pfam" id="PF03450">
    <property type="entry name" value="CO_deh_flav_C"/>
    <property type="match status" value="1"/>
</dbReference>
<reference evidence="4 5" key="1">
    <citation type="journal article" date="2014" name="BMC Genomics">
        <title>Comparison of environmental and isolate Sulfobacillus genomes reveals diverse carbon, sulfur, nitrogen, and hydrogen metabolisms.</title>
        <authorList>
            <person name="Justice N.B."/>
            <person name="Norman A."/>
            <person name="Brown C.T."/>
            <person name="Singh A."/>
            <person name="Thomas B.C."/>
            <person name="Banfield J.F."/>
        </authorList>
    </citation>
    <scope>NUCLEOTIDE SEQUENCE [LARGE SCALE GENOMIC DNA]</scope>
    <source>
        <strain evidence="4">AMDSBA1</strain>
    </source>
</reference>
<dbReference type="InterPro" id="IPR002346">
    <property type="entry name" value="Mopterin_DH_FAD-bd"/>
</dbReference>
<organism evidence="4 5">
    <name type="scientific">Sulfobacillus benefaciens</name>
    <dbReference type="NCBI Taxonomy" id="453960"/>
    <lineage>
        <taxon>Bacteria</taxon>
        <taxon>Bacillati</taxon>
        <taxon>Bacillota</taxon>
        <taxon>Clostridia</taxon>
        <taxon>Eubacteriales</taxon>
        <taxon>Clostridiales Family XVII. Incertae Sedis</taxon>
        <taxon>Sulfobacillus</taxon>
    </lineage>
</organism>